<accession>W0N361</accession>
<evidence type="ECO:0000313" key="1">
    <source>
        <dbReference type="EMBL" id="AHG43476.1"/>
    </source>
</evidence>
<dbReference type="AlphaFoldDB" id="W0N361"/>
<protein>
    <submittedName>
        <fullName evidence="1">Uncharacterized protein</fullName>
    </submittedName>
</protein>
<organism evidence="1 2">
    <name type="scientific">Pseudomonas syringae CC1557</name>
    <dbReference type="NCBI Taxonomy" id="1357279"/>
    <lineage>
        <taxon>Bacteria</taxon>
        <taxon>Pseudomonadati</taxon>
        <taxon>Pseudomonadota</taxon>
        <taxon>Gammaproteobacteria</taxon>
        <taxon>Pseudomonadales</taxon>
        <taxon>Pseudomonadaceae</taxon>
        <taxon>Pseudomonas</taxon>
        <taxon>Pseudomonas syringae</taxon>
    </lineage>
</organism>
<sequence length="36" mass="3853">MVSSLNDIPKAIILLLESGVQAAETKLIFGSMEGYI</sequence>
<reference evidence="1 2" key="1">
    <citation type="submission" date="2013-12" db="EMBL/GenBank/DDBJ databases">
        <title>Interactions Between Genome Architecture and Virulence Genes in Pseudomonas syringae, strain CC1557 as a model.</title>
        <authorList>
            <person name="Baltrus D."/>
            <person name="Hockett K."/>
            <person name="Karlsrud E."/>
            <person name="Dougherty K."/>
            <person name="Nishimura M."/>
        </authorList>
    </citation>
    <scope>NUCLEOTIDE SEQUENCE [LARGE SCALE GENOMIC DNA]</scope>
    <source>
        <strain evidence="1 2">CC1557</strain>
    </source>
</reference>
<dbReference type="EMBL" id="CP007014">
    <property type="protein sequence ID" value="AHG43476.1"/>
    <property type="molecule type" value="Genomic_DNA"/>
</dbReference>
<dbReference type="HOGENOM" id="CLU_3357915_0_0_6"/>
<gene>
    <name evidence="1" type="ORF">N018_01265</name>
</gene>
<dbReference type="KEGG" id="psyr:N018_01265"/>
<evidence type="ECO:0000313" key="2">
    <source>
        <dbReference type="Proteomes" id="UP000019089"/>
    </source>
</evidence>
<name>W0N361_PSESX</name>
<dbReference type="Proteomes" id="UP000019089">
    <property type="component" value="Chromosome"/>
</dbReference>
<proteinExistence type="predicted"/>